<name>A0A918LKT5_STRGD</name>
<dbReference type="PANTHER" id="PTHR44688">
    <property type="entry name" value="DNA-BINDING TRANSCRIPTIONAL ACTIVATOR DEVR_DOSR"/>
    <property type="match status" value="1"/>
</dbReference>
<dbReference type="PROSITE" id="PS50043">
    <property type="entry name" value="HTH_LUXR_2"/>
    <property type="match status" value="1"/>
</dbReference>
<evidence type="ECO:0000256" key="2">
    <source>
        <dbReference type="ARBA" id="ARBA00023125"/>
    </source>
</evidence>
<dbReference type="Pfam" id="PF00196">
    <property type="entry name" value="GerE"/>
    <property type="match status" value="1"/>
</dbReference>
<keyword evidence="2" id="KW-0238">DNA-binding</keyword>
<evidence type="ECO:0000256" key="3">
    <source>
        <dbReference type="ARBA" id="ARBA00023163"/>
    </source>
</evidence>
<proteinExistence type="predicted"/>
<dbReference type="Proteomes" id="UP000653493">
    <property type="component" value="Unassembled WGS sequence"/>
</dbReference>
<dbReference type="GO" id="GO:0006355">
    <property type="term" value="P:regulation of DNA-templated transcription"/>
    <property type="evidence" value="ECO:0007669"/>
    <property type="project" value="InterPro"/>
</dbReference>
<dbReference type="Gene3D" id="3.40.50.2300">
    <property type="match status" value="1"/>
</dbReference>
<dbReference type="GO" id="GO:0003677">
    <property type="term" value="F:DNA binding"/>
    <property type="evidence" value="ECO:0007669"/>
    <property type="project" value="UniProtKB-KW"/>
</dbReference>
<evidence type="ECO:0000256" key="1">
    <source>
        <dbReference type="ARBA" id="ARBA00023015"/>
    </source>
</evidence>
<keyword evidence="1" id="KW-0805">Transcription regulation</keyword>
<evidence type="ECO:0000259" key="4">
    <source>
        <dbReference type="PROSITE" id="PS50043"/>
    </source>
</evidence>
<protein>
    <submittedName>
        <fullName evidence="5">Helix-turn-helix transcriptional regulator</fullName>
    </submittedName>
</protein>
<dbReference type="InterPro" id="IPR016032">
    <property type="entry name" value="Sig_transdc_resp-reg_C-effctor"/>
</dbReference>
<dbReference type="SUPFAM" id="SSF46894">
    <property type="entry name" value="C-terminal effector domain of the bipartite response regulators"/>
    <property type="match status" value="1"/>
</dbReference>
<organism evidence="5 6">
    <name type="scientific">Streptomyces griseoviridis</name>
    <dbReference type="NCBI Taxonomy" id="45398"/>
    <lineage>
        <taxon>Bacteria</taxon>
        <taxon>Bacillati</taxon>
        <taxon>Actinomycetota</taxon>
        <taxon>Actinomycetes</taxon>
        <taxon>Kitasatosporales</taxon>
        <taxon>Streptomycetaceae</taxon>
        <taxon>Streptomyces</taxon>
    </lineage>
</organism>
<dbReference type="InterPro" id="IPR000792">
    <property type="entry name" value="Tscrpt_reg_LuxR_C"/>
</dbReference>
<evidence type="ECO:0000313" key="6">
    <source>
        <dbReference type="Proteomes" id="UP000653493"/>
    </source>
</evidence>
<reference evidence="5" key="1">
    <citation type="journal article" date="2014" name="Int. J. Syst. Evol. Microbiol.">
        <title>Complete genome sequence of Corynebacterium casei LMG S-19264T (=DSM 44701T), isolated from a smear-ripened cheese.</title>
        <authorList>
            <consortium name="US DOE Joint Genome Institute (JGI-PGF)"/>
            <person name="Walter F."/>
            <person name="Albersmeier A."/>
            <person name="Kalinowski J."/>
            <person name="Ruckert C."/>
        </authorList>
    </citation>
    <scope>NUCLEOTIDE SEQUENCE</scope>
    <source>
        <strain evidence="5">JCM 4234</strain>
    </source>
</reference>
<accession>A0A918LKT5</accession>
<dbReference type="CDD" id="cd06170">
    <property type="entry name" value="LuxR_C_like"/>
    <property type="match status" value="1"/>
</dbReference>
<sequence>MPDSTDPGDGTTVPAPSVVVLADDPLTRDGTHAFMAARGHVEVLARDRLRDADVAVLITPRITGQTLAALQDISRSTGGRARIVLIADRASAGQLAIAARHGVVTFLLRQHTSFTQMEKAALAAARGEPVPGTRATPDTSDAPAGLAPREIDVLRLLAEGRDVAEIAGELSYSERLIKSVIHSAVKRLGKRNRTQAVAHAIRTGIL</sequence>
<keyword evidence="6" id="KW-1185">Reference proteome</keyword>
<dbReference type="SMART" id="SM00421">
    <property type="entry name" value="HTH_LUXR"/>
    <property type="match status" value="1"/>
</dbReference>
<dbReference type="AlphaFoldDB" id="A0A918LKT5"/>
<dbReference type="EMBL" id="BMSL01000027">
    <property type="protein sequence ID" value="GGS62833.1"/>
    <property type="molecule type" value="Genomic_DNA"/>
</dbReference>
<keyword evidence="3" id="KW-0804">Transcription</keyword>
<comment type="caution">
    <text evidence="5">The sequence shown here is derived from an EMBL/GenBank/DDBJ whole genome shotgun (WGS) entry which is preliminary data.</text>
</comment>
<reference evidence="5" key="2">
    <citation type="submission" date="2020-09" db="EMBL/GenBank/DDBJ databases">
        <authorList>
            <person name="Sun Q."/>
            <person name="Ohkuma M."/>
        </authorList>
    </citation>
    <scope>NUCLEOTIDE SEQUENCE</scope>
    <source>
        <strain evidence="5">JCM 4234</strain>
    </source>
</reference>
<dbReference type="PANTHER" id="PTHR44688:SF16">
    <property type="entry name" value="DNA-BINDING TRANSCRIPTIONAL ACTIVATOR DEVR_DOSR"/>
    <property type="match status" value="1"/>
</dbReference>
<evidence type="ECO:0000313" key="5">
    <source>
        <dbReference type="EMBL" id="GGS62833.1"/>
    </source>
</evidence>
<feature type="domain" description="HTH luxR-type" evidence="4">
    <location>
        <begin position="139"/>
        <end position="204"/>
    </location>
</feature>
<gene>
    <name evidence="5" type="ORF">GCM10010238_59910</name>
</gene>